<dbReference type="AlphaFoldDB" id="A0A3B1DSK9"/>
<dbReference type="GO" id="GO:0004424">
    <property type="term" value="F:imidazoleglycerol-phosphate dehydratase activity"/>
    <property type="evidence" value="ECO:0007669"/>
    <property type="project" value="UniProtKB-EC"/>
</dbReference>
<name>A0A3B1DSK9_9ZZZZ</name>
<evidence type="ECO:0000256" key="2">
    <source>
        <dbReference type="ARBA" id="ARBA00022605"/>
    </source>
</evidence>
<dbReference type="PANTHER" id="PTHR23133">
    <property type="entry name" value="IMIDAZOLEGLYCEROL-PHOSPHATE DEHYDRATASE HIS7"/>
    <property type="match status" value="1"/>
</dbReference>
<evidence type="ECO:0000256" key="3">
    <source>
        <dbReference type="ARBA" id="ARBA00023102"/>
    </source>
</evidence>
<evidence type="ECO:0000256" key="4">
    <source>
        <dbReference type="ARBA" id="ARBA00023239"/>
    </source>
</evidence>
<dbReference type="InterPro" id="IPR020565">
    <property type="entry name" value="ImidazoleglycerP_deHydtase_CS"/>
</dbReference>
<evidence type="ECO:0000313" key="5">
    <source>
        <dbReference type="EMBL" id="VAX34805.1"/>
    </source>
</evidence>
<dbReference type="InterPro" id="IPR000807">
    <property type="entry name" value="ImidazoleglycerolP_deHydtase"/>
</dbReference>
<dbReference type="FunFam" id="3.30.230.40:FF:000003">
    <property type="entry name" value="Imidazoleglycerol-phosphate dehydratase HisB"/>
    <property type="match status" value="1"/>
</dbReference>
<evidence type="ECO:0000256" key="1">
    <source>
        <dbReference type="ARBA" id="ARBA00005047"/>
    </source>
</evidence>
<dbReference type="EMBL" id="UOGJ01000005">
    <property type="protein sequence ID" value="VAX34805.1"/>
    <property type="molecule type" value="Genomic_DNA"/>
</dbReference>
<dbReference type="InterPro" id="IPR038494">
    <property type="entry name" value="IGPD_sf"/>
</dbReference>
<accession>A0A3B1DSK9</accession>
<keyword evidence="4 5" id="KW-0456">Lyase</keyword>
<sequence length="202" mass="22458">MSERKATLERKSKETQIIAELNIDGKGETKINTPIKLLDHMLELFAFHGFFDLTLDVKGDTEIDIHHTNEDIGIVLGKVFKKALDEKQGIKRFGSGDSPMEATLGSTVVDISGRGYLTLSLEGKVPKIEDQEDYAMKYLNHFMESFAHNLGATINITIKNPDEDLHTNIETVFKSLGQALDQATQVDQRRAGEVPSTKGIID</sequence>
<dbReference type="EC" id="4.2.1.19" evidence="5"/>
<dbReference type="CDD" id="cd07914">
    <property type="entry name" value="IGPD"/>
    <property type="match status" value="1"/>
</dbReference>
<reference evidence="5" key="1">
    <citation type="submission" date="2018-06" db="EMBL/GenBank/DDBJ databases">
        <authorList>
            <person name="Zhirakovskaya E."/>
        </authorList>
    </citation>
    <scope>NUCLEOTIDE SEQUENCE</scope>
</reference>
<protein>
    <submittedName>
        <fullName evidence="5">Imidazoleglycerol-phosphate dehydratase</fullName>
        <ecNumber evidence="5">4.2.1.19</ecNumber>
    </submittedName>
</protein>
<organism evidence="5">
    <name type="scientific">hydrothermal vent metagenome</name>
    <dbReference type="NCBI Taxonomy" id="652676"/>
    <lineage>
        <taxon>unclassified sequences</taxon>
        <taxon>metagenomes</taxon>
        <taxon>ecological metagenomes</taxon>
    </lineage>
</organism>
<dbReference type="PANTHER" id="PTHR23133:SF2">
    <property type="entry name" value="IMIDAZOLEGLYCEROL-PHOSPHATE DEHYDRATASE"/>
    <property type="match status" value="1"/>
</dbReference>
<dbReference type="HAMAP" id="MF_00076">
    <property type="entry name" value="HisB"/>
    <property type="match status" value="1"/>
</dbReference>
<comment type="pathway">
    <text evidence="1">Amino-acid biosynthesis; L-histidine biosynthesis; L-histidine from 5-phospho-alpha-D-ribose 1-diphosphate: step 6/9.</text>
</comment>
<dbReference type="Pfam" id="PF00475">
    <property type="entry name" value="IGPD"/>
    <property type="match status" value="1"/>
</dbReference>
<dbReference type="UniPathway" id="UPA00031">
    <property type="reaction ID" value="UER00011"/>
</dbReference>
<dbReference type="GO" id="GO:0000105">
    <property type="term" value="P:L-histidine biosynthetic process"/>
    <property type="evidence" value="ECO:0007669"/>
    <property type="project" value="UniProtKB-UniPathway"/>
</dbReference>
<keyword evidence="2" id="KW-0028">Amino-acid biosynthesis</keyword>
<keyword evidence="3" id="KW-0368">Histidine biosynthesis</keyword>
<proteinExistence type="inferred from homology"/>
<dbReference type="InterPro" id="IPR020568">
    <property type="entry name" value="Ribosomal_Su5_D2-typ_SF"/>
</dbReference>
<dbReference type="Gene3D" id="3.30.230.40">
    <property type="entry name" value="Imidazole glycerol phosphate dehydratase, domain 1"/>
    <property type="match status" value="2"/>
</dbReference>
<dbReference type="PROSITE" id="PS00954">
    <property type="entry name" value="IGP_DEHYDRATASE_1"/>
    <property type="match status" value="1"/>
</dbReference>
<gene>
    <name evidence="5" type="ORF">MNBD_UNCLBAC01-1569</name>
</gene>
<dbReference type="SUPFAM" id="SSF54211">
    <property type="entry name" value="Ribosomal protein S5 domain 2-like"/>
    <property type="match status" value="2"/>
</dbReference>